<accession>A0AC34FLM6</accession>
<dbReference type="WBParaSite" id="ES5_v2.g18199.t1">
    <property type="protein sequence ID" value="ES5_v2.g18199.t1"/>
    <property type="gene ID" value="ES5_v2.g18199"/>
</dbReference>
<organism evidence="1 2">
    <name type="scientific">Panagrolaimus sp. ES5</name>
    <dbReference type="NCBI Taxonomy" id="591445"/>
    <lineage>
        <taxon>Eukaryota</taxon>
        <taxon>Metazoa</taxon>
        <taxon>Ecdysozoa</taxon>
        <taxon>Nematoda</taxon>
        <taxon>Chromadorea</taxon>
        <taxon>Rhabditida</taxon>
        <taxon>Tylenchina</taxon>
        <taxon>Panagrolaimomorpha</taxon>
        <taxon>Panagrolaimoidea</taxon>
        <taxon>Panagrolaimidae</taxon>
        <taxon>Panagrolaimus</taxon>
    </lineage>
</organism>
<sequence>MEDEIVLQNKLKKFLEWCKKNDIQSPKAELRYCGPEEGFGFFAKENFRSNEAVVEVPKNMMITSTSIIETPEYFQLLSSINTVRLEPFELIVLFFYCEHSKGLKSLWKPYISMLPDSFSTPLALDLDPSILPPQPRQLYEKQIIEVKLMSEKLLNFIPDLDYSLFLWAWHCVNTRCIFFDNNSNKHDLLDSSSAQGDSVAVIPLMDMLNHDSNANCLPGFDKYSQKYRVTVGERMVMQDEQLYVCYGPHDNGKLWIEYGFRLSNNLFNNVSLNLDLMLAIFPKINFRPNNSNIQAAKEANFSCNKGIFFTGPHDNGKLWVEYGFRLPNNLFNNVFLNLDLMLAIFPKINFKPNNANIQAAKEANFSCNLYGSEEAISYGLRKTCILLLLSPAQLFQWQRIIYDEDFLEEDSTLLKEADELAIKIIKEISARLQSKIDKADKNVVSLYSDQLEVLSSIIL</sequence>
<evidence type="ECO:0000313" key="1">
    <source>
        <dbReference type="Proteomes" id="UP000887579"/>
    </source>
</evidence>
<dbReference type="Proteomes" id="UP000887579">
    <property type="component" value="Unplaced"/>
</dbReference>
<reference evidence="2" key="1">
    <citation type="submission" date="2022-11" db="UniProtKB">
        <authorList>
            <consortium name="WormBaseParasite"/>
        </authorList>
    </citation>
    <scope>IDENTIFICATION</scope>
</reference>
<proteinExistence type="predicted"/>
<evidence type="ECO:0000313" key="2">
    <source>
        <dbReference type="WBParaSite" id="ES5_v2.g18199.t1"/>
    </source>
</evidence>
<protein>
    <submittedName>
        <fullName evidence="2">SET domain-containing protein</fullName>
    </submittedName>
</protein>
<name>A0AC34FLM6_9BILA</name>